<dbReference type="InterPro" id="IPR043128">
    <property type="entry name" value="Rev_trsase/Diguanyl_cyclase"/>
</dbReference>
<evidence type="ECO:0000256" key="3">
    <source>
        <dbReference type="SAM" id="Phobius"/>
    </source>
</evidence>
<feature type="transmembrane region" description="Helical" evidence="3">
    <location>
        <begin position="6"/>
        <end position="23"/>
    </location>
</feature>
<name>A0ABV8CP72_9GAMM</name>
<comment type="catalytic activity">
    <reaction evidence="2">
        <text>2 GTP = 3',3'-c-di-GMP + 2 diphosphate</text>
        <dbReference type="Rhea" id="RHEA:24898"/>
        <dbReference type="ChEBI" id="CHEBI:33019"/>
        <dbReference type="ChEBI" id="CHEBI:37565"/>
        <dbReference type="ChEBI" id="CHEBI:58805"/>
        <dbReference type="EC" id="2.7.7.65"/>
    </reaction>
</comment>
<dbReference type="Pfam" id="PF00989">
    <property type="entry name" value="PAS"/>
    <property type="match status" value="1"/>
</dbReference>
<keyword evidence="3" id="KW-0472">Membrane</keyword>
<dbReference type="NCBIfam" id="TIGR00254">
    <property type="entry name" value="GGDEF"/>
    <property type="match status" value="1"/>
</dbReference>
<dbReference type="Pfam" id="PF16927">
    <property type="entry name" value="HisKA_7TM"/>
    <property type="match status" value="1"/>
</dbReference>
<proteinExistence type="predicted"/>
<dbReference type="PANTHER" id="PTHR45138:SF9">
    <property type="entry name" value="DIGUANYLATE CYCLASE DGCM-RELATED"/>
    <property type="match status" value="1"/>
</dbReference>
<dbReference type="GO" id="GO:0016301">
    <property type="term" value="F:kinase activity"/>
    <property type="evidence" value="ECO:0007669"/>
    <property type="project" value="UniProtKB-KW"/>
</dbReference>
<dbReference type="CDD" id="cd01949">
    <property type="entry name" value="GGDEF"/>
    <property type="match status" value="1"/>
</dbReference>
<feature type="transmembrane region" description="Helical" evidence="3">
    <location>
        <begin position="62"/>
        <end position="85"/>
    </location>
</feature>
<feature type="transmembrane region" description="Helical" evidence="3">
    <location>
        <begin position="30"/>
        <end position="50"/>
    </location>
</feature>
<reference evidence="6" key="1">
    <citation type="journal article" date="2019" name="Int. J. Syst. Evol. Microbiol.">
        <title>The Global Catalogue of Microorganisms (GCM) 10K type strain sequencing project: providing services to taxonomists for standard genome sequencing and annotation.</title>
        <authorList>
            <consortium name="The Broad Institute Genomics Platform"/>
            <consortium name="The Broad Institute Genome Sequencing Center for Infectious Disease"/>
            <person name="Wu L."/>
            <person name="Ma J."/>
        </authorList>
    </citation>
    <scope>NUCLEOTIDE SEQUENCE [LARGE SCALE GENOMIC DNA]</scope>
    <source>
        <strain evidence="6">CCUG 54939</strain>
    </source>
</reference>
<dbReference type="SUPFAM" id="SSF55785">
    <property type="entry name" value="PYP-like sensor domain (PAS domain)"/>
    <property type="match status" value="1"/>
</dbReference>
<dbReference type="EC" id="2.7.7.65" evidence="1"/>
<dbReference type="RefSeq" id="WP_377152447.1">
    <property type="nucleotide sequence ID" value="NZ_JBHSAF010000014.1"/>
</dbReference>
<dbReference type="InterPro" id="IPR000160">
    <property type="entry name" value="GGDEF_dom"/>
</dbReference>
<accession>A0ABV8CP72</accession>
<dbReference type="InterPro" id="IPR035965">
    <property type="entry name" value="PAS-like_dom_sf"/>
</dbReference>
<evidence type="ECO:0000313" key="6">
    <source>
        <dbReference type="Proteomes" id="UP001595692"/>
    </source>
</evidence>
<dbReference type="Gene3D" id="3.30.450.20">
    <property type="entry name" value="PAS domain"/>
    <property type="match status" value="1"/>
</dbReference>
<feature type="transmembrane region" description="Helical" evidence="3">
    <location>
        <begin position="206"/>
        <end position="224"/>
    </location>
</feature>
<dbReference type="InterPro" id="IPR029787">
    <property type="entry name" value="Nucleotide_cyclase"/>
</dbReference>
<keyword evidence="3" id="KW-1133">Transmembrane helix</keyword>
<feature type="domain" description="GGDEF" evidence="4">
    <location>
        <begin position="370"/>
        <end position="494"/>
    </location>
</feature>
<dbReference type="InterPro" id="IPR050469">
    <property type="entry name" value="Diguanylate_Cyclase"/>
</dbReference>
<feature type="transmembrane region" description="Helical" evidence="3">
    <location>
        <begin position="176"/>
        <end position="194"/>
    </location>
</feature>
<dbReference type="SMART" id="SM00267">
    <property type="entry name" value="GGDEF"/>
    <property type="match status" value="1"/>
</dbReference>
<dbReference type="EMBL" id="JBHSAF010000014">
    <property type="protein sequence ID" value="MFC3914017.1"/>
    <property type="molecule type" value="Genomic_DNA"/>
</dbReference>
<feature type="transmembrane region" description="Helical" evidence="3">
    <location>
        <begin position="141"/>
        <end position="164"/>
    </location>
</feature>
<dbReference type="InterPro" id="IPR013767">
    <property type="entry name" value="PAS_fold"/>
</dbReference>
<gene>
    <name evidence="5" type="ORF">ACFOSS_11130</name>
</gene>
<feature type="transmembrane region" description="Helical" evidence="3">
    <location>
        <begin position="92"/>
        <end position="111"/>
    </location>
</feature>
<dbReference type="Proteomes" id="UP001595692">
    <property type="component" value="Unassembled WGS sequence"/>
</dbReference>
<protein>
    <recommendedName>
        <fullName evidence="1">diguanylate cyclase</fullName>
        <ecNumber evidence="1">2.7.7.65</ecNumber>
    </recommendedName>
</protein>
<keyword evidence="5" id="KW-0808">Transferase</keyword>
<organism evidence="5 6">
    <name type="scientific">Pseudaeromonas sharmana</name>
    <dbReference type="NCBI Taxonomy" id="328412"/>
    <lineage>
        <taxon>Bacteria</taxon>
        <taxon>Pseudomonadati</taxon>
        <taxon>Pseudomonadota</taxon>
        <taxon>Gammaproteobacteria</taxon>
        <taxon>Aeromonadales</taxon>
        <taxon>Aeromonadaceae</taxon>
        <taxon>Pseudaeromonas</taxon>
    </lineage>
</organism>
<evidence type="ECO:0000259" key="4">
    <source>
        <dbReference type="PROSITE" id="PS50887"/>
    </source>
</evidence>
<keyword evidence="3" id="KW-0812">Transmembrane</keyword>
<dbReference type="Pfam" id="PF00990">
    <property type="entry name" value="GGDEF"/>
    <property type="match status" value="1"/>
</dbReference>
<dbReference type="PANTHER" id="PTHR45138">
    <property type="entry name" value="REGULATORY COMPONENTS OF SENSORY TRANSDUCTION SYSTEM"/>
    <property type="match status" value="1"/>
</dbReference>
<dbReference type="SUPFAM" id="SSF55073">
    <property type="entry name" value="Nucleotide cyclase"/>
    <property type="match status" value="1"/>
</dbReference>
<sequence length="511" mass="57733">MTPYSGLLFCTATMLLLLALFSSQQRHQQVAYWFGWLMLTAAIYCFGYGMELASSTPQQVKLWLHFQYLGVAYIPALILLTAICYQNQHQAPTGLVVFLLALGTLTLAMHWSNDSHHLFYQTQHPIWVNGLAISQLEFGPWYYVHLISTNLALLISCLLFYRVWRVSEQYYRSPALLILLGSLAPWCCYLLYLLGLSPDGIDSSPFGFIVSGPLFAWGLFRYRLVNLLPIARERVFDELTDVVLVLDKNQRIVDFNAQARVQFPQLSPHAIGQPLSTLAPFLFRQLSAQEKRTTPFYEQQHWFELHRHPLQNKGQQRIGEALVLRDVTEQQRLHQQLKLHAEVDALTGLLNRRMILGFLETKLQRAAADSTFALLIFDIDHFKQFNDSRGHLAGDALLASLAPALRLQLPGEALFGRYGGDEFLVLLPCMTESAALTLATHLNRQSQHQFAVSLSLGVAQWHAGMSDTELLHKADNALYLAKQRGRAQAAAYSDIENSAADASVEIAEFNQ</sequence>
<keyword evidence="6" id="KW-1185">Reference proteome</keyword>
<evidence type="ECO:0000313" key="5">
    <source>
        <dbReference type="EMBL" id="MFC3914017.1"/>
    </source>
</evidence>
<dbReference type="PROSITE" id="PS50887">
    <property type="entry name" value="GGDEF"/>
    <property type="match status" value="1"/>
</dbReference>
<comment type="caution">
    <text evidence="5">The sequence shown here is derived from an EMBL/GenBank/DDBJ whole genome shotgun (WGS) entry which is preliminary data.</text>
</comment>
<dbReference type="InterPro" id="IPR031621">
    <property type="entry name" value="HisKA_7TM"/>
</dbReference>
<keyword evidence="5" id="KW-0418">Kinase</keyword>
<dbReference type="Gene3D" id="3.30.70.270">
    <property type="match status" value="1"/>
</dbReference>
<evidence type="ECO:0000256" key="2">
    <source>
        <dbReference type="ARBA" id="ARBA00034247"/>
    </source>
</evidence>
<evidence type="ECO:0000256" key="1">
    <source>
        <dbReference type="ARBA" id="ARBA00012528"/>
    </source>
</evidence>